<protein>
    <submittedName>
        <fullName evidence="1">Uncharacterized protein</fullName>
    </submittedName>
</protein>
<organism evidence="1">
    <name type="scientific">Myoviridae sp. ctjH82</name>
    <dbReference type="NCBI Taxonomy" id="2827704"/>
    <lineage>
        <taxon>Viruses</taxon>
        <taxon>Duplodnaviria</taxon>
        <taxon>Heunggongvirae</taxon>
        <taxon>Uroviricota</taxon>
        <taxon>Caudoviricetes</taxon>
    </lineage>
</organism>
<name>A0A8S5T8K7_9CAUD</name>
<sequence>MIELKALCGVLDSLGIPWANQRFADGEEPAPPFICLVAGYNEAAYADNGTYLSWMPYDIALYTRHRDYATEKRIRDALEAAECPFTLSITNIDSEELTEAAFTVNVAES</sequence>
<evidence type="ECO:0000313" key="1">
    <source>
        <dbReference type="EMBL" id="DAF59098.1"/>
    </source>
</evidence>
<dbReference type="EMBL" id="BK032762">
    <property type="protein sequence ID" value="DAF59098.1"/>
    <property type="molecule type" value="Genomic_DNA"/>
</dbReference>
<proteinExistence type="predicted"/>
<reference evidence="1" key="1">
    <citation type="journal article" date="2021" name="Proc. Natl. Acad. Sci. U.S.A.">
        <title>A Catalog of Tens of Thousands of Viruses from Human Metagenomes Reveals Hidden Associations with Chronic Diseases.</title>
        <authorList>
            <person name="Tisza M.J."/>
            <person name="Buck C.B."/>
        </authorList>
    </citation>
    <scope>NUCLEOTIDE SEQUENCE</scope>
    <source>
        <strain evidence="1">CtjH82</strain>
    </source>
</reference>
<accession>A0A8S5T8K7</accession>